<proteinExistence type="predicted"/>
<evidence type="ECO:0000256" key="1">
    <source>
        <dbReference type="SAM" id="Phobius"/>
    </source>
</evidence>
<keyword evidence="1" id="KW-1133">Transmembrane helix</keyword>
<dbReference type="Proteomes" id="UP000290909">
    <property type="component" value="Chromosome"/>
</dbReference>
<dbReference type="RefSeq" id="WP_035369987.1">
    <property type="nucleotide sequence ID" value="NZ_LR215050.1"/>
</dbReference>
<feature type="transmembrane region" description="Helical" evidence="1">
    <location>
        <begin position="9"/>
        <end position="30"/>
    </location>
</feature>
<dbReference type="NCBIfam" id="TIGR04518">
    <property type="entry name" value="ECF_S_folT_fam"/>
    <property type="match status" value="1"/>
</dbReference>
<gene>
    <name evidence="2" type="ORF">NCTC10172_01267</name>
</gene>
<protein>
    <submittedName>
        <fullName evidence="2">Predicted membrane protein</fullName>
    </submittedName>
</protein>
<dbReference type="InterPro" id="IPR024529">
    <property type="entry name" value="ECF_trnsprt_substrate-spec"/>
</dbReference>
<organism evidence="2 3">
    <name type="scientific">Acholeplasma hippikon</name>
    <dbReference type="NCBI Taxonomy" id="264636"/>
    <lineage>
        <taxon>Bacteria</taxon>
        <taxon>Bacillati</taxon>
        <taxon>Mycoplasmatota</taxon>
        <taxon>Mollicutes</taxon>
        <taxon>Acholeplasmatales</taxon>
        <taxon>Acholeplasmataceae</taxon>
        <taxon>Acholeplasma</taxon>
    </lineage>
</organism>
<evidence type="ECO:0000313" key="3">
    <source>
        <dbReference type="Proteomes" id="UP000290909"/>
    </source>
</evidence>
<dbReference type="AlphaFoldDB" id="A0A449BLA9"/>
<reference evidence="2 3" key="1">
    <citation type="submission" date="2019-01" db="EMBL/GenBank/DDBJ databases">
        <authorList>
            <consortium name="Pathogen Informatics"/>
        </authorList>
    </citation>
    <scope>NUCLEOTIDE SEQUENCE [LARGE SCALE GENOMIC DNA]</scope>
    <source>
        <strain evidence="2 3">NCTC10172</strain>
    </source>
</reference>
<evidence type="ECO:0000313" key="2">
    <source>
        <dbReference type="EMBL" id="VEU83207.1"/>
    </source>
</evidence>
<keyword evidence="1" id="KW-0812">Transmembrane</keyword>
<dbReference type="STRING" id="1408416.GCA_000702765_01254"/>
<feature type="transmembrane region" description="Helical" evidence="1">
    <location>
        <begin position="137"/>
        <end position="158"/>
    </location>
</feature>
<feature type="transmembrane region" description="Helical" evidence="1">
    <location>
        <begin position="42"/>
        <end position="64"/>
    </location>
</feature>
<dbReference type="Gene3D" id="1.10.1760.20">
    <property type="match status" value="1"/>
</dbReference>
<dbReference type="KEGG" id="ahk:NCTC10172_01267"/>
<dbReference type="Pfam" id="PF12822">
    <property type="entry name" value="ECF_trnsprt"/>
    <property type="match status" value="1"/>
</dbReference>
<dbReference type="GO" id="GO:0022857">
    <property type="term" value="F:transmembrane transporter activity"/>
    <property type="evidence" value="ECO:0007669"/>
    <property type="project" value="InterPro"/>
</dbReference>
<feature type="transmembrane region" description="Helical" evidence="1">
    <location>
        <begin position="103"/>
        <end position="125"/>
    </location>
</feature>
<dbReference type="InterPro" id="IPR030949">
    <property type="entry name" value="ECF_S_folate_fam"/>
</dbReference>
<accession>A0A449BLA9</accession>
<dbReference type="EMBL" id="LR215050">
    <property type="protein sequence ID" value="VEU83207.1"/>
    <property type="molecule type" value="Genomic_DNA"/>
</dbReference>
<sequence length="175" mass="19746">MNRITLRKVTLAATLTALSVVIDILFKQFIPASIQNVFGLPFYAIPLIIGAMLLGPIYGLLMAIVSDYFATMASGFAYMPLFVLAAVVWGVIPGLLIKSKDNYLKIFIVILITHILATFFNTLALEVYGWLYLDKIFYVRLTLVPVNSIIITSIIYQVNRRLTPIYEDFKRKTSE</sequence>
<keyword evidence="1" id="KW-0472">Membrane</keyword>
<feature type="transmembrane region" description="Helical" evidence="1">
    <location>
        <begin position="76"/>
        <end position="97"/>
    </location>
</feature>
<keyword evidence="3" id="KW-1185">Reference proteome</keyword>
<name>A0A449BLA9_9MOLU</name>